<reference evidence="1 2" key="1">
    <citation type="journal article" date="2014" name="BMC Genomics">
        <title>Comparison of environmental and isolate Sulfobacillus genomes reveals diverse carbon, sulfur, nitrogen, and hydrogen metabolisms.</title>
        <authorList>
            <person name="Justice N.B."/>
            <person name="Norman A."/>
            <person name="Brown C.T."/>
            <person name="Singh A."/>
            <person name="Thomas B.C."/>
            <person name="Banfield J.F."/>
        </authorList>
    </citation>
    <scope>NUCLEOTIDE SEQUENCE [LARGE SCALE GENOMIC DNA]</scope>
    <source>
        <strain evidence="1">AMDSBA4</strain>
    </source>
</reference>
<dbReference type="Proteomes" id="UP000242972">
    <property type="component" value="Unassembled WGS sequence"/>
</dbReference>
<dbReference type="AlphaFoldDB" id="A0A2T2XK98"/>
<evidence type="ECO:0000313" key="1">
    <source>
        <dbReference type="EMBL" id="PSR34848.1"/>
    </source>
</evidence>
<sequence>MQNLVDLAIGMVGCFVQNVVGESNGRTDRLEAFMAGFYGKAAPKTFAAIGWQSLIRTSRLYIICMVK</sequence>
<proteinExistence type="predicted"/>
<organism evidence="1 2">
    <name type="scientific">Sulfobacillus benefaciens</name>
    <dbReference type="NCBI Taxonomy" id="453960"/>
    <lineage>
        <taxon>Bacteria</taxon>
        <taxon>Bacillati</taxon>
        <taxon>Bacillota</taxon>
        <taxon>Clostridia</taxon>
        <taxon>Eubacteriales</taxon>
        <taxon>Clostridiales Family XVII. Incertae Sedis</taxon>
        <taxon>Sulfobacillus</taxon>
    </lineage>
</organism>
<name>A0A2T2XK98_9FIRM</name>
<evidence type="ECO:0000313" key="2">
    <source>
        <dbReference type="Proteomes" id="UP000242972"/>
    </source>
</evidence>
<comment type="caution">
    <text evidence="1">The sequence shown here is derived from an EMBL/GenBank/DDBJ whole genome shotgun (WGS) entry which is preliminary data.</text>
</comment>
<protein>
    <submittedName>
        <fullName evidence="1">Uncharacterized protein</fullName>
    </submittedName>
</protein>
<dbReference type="EMBL" id="PXYW01000006">
    <property type="protein sequence ID" value="PSR34848.1"/>
    <property type="molecule type" value="Genomic_DNA"/>
</dbReference>
<accession>A0A2T2XK98</accession>
<gene>
    <name evidence="1" type="ORF">C7B46_03865</name>
</gene>